<evidence type="ECO:0000256" key="1">
    <source>
        <dbReference type="SAM" id="Phobius"/>
    </source>
</evidence>
<feature type="transmembrane region" description="Helical" evidence="1">
    <location>
        <begin position="20"/>
        <end position="43"/>
    </location>
</feature>
<reference evidence="2" key="1">
    <citation type="submission" date="2020-07" db="EMBL/GenBank/DDBJ databases">
        <authorList>
            <person name="Nazaruddin N."/>
        </authorList>
    </citation>
    <scope>NUCLEOTIDE SEQUENCE</scope>
</reference>
<keyword evidence="3" id="KW-1185">Reference proteome</keyword>
<keyword evidence="1" id="KW-0812">Transmembrane</keyword>
<dbReference type="EMBL" id="CAJDYZ010001726">
    <property type="protein sequence ID" value="CAD1469079.1"/>
    <property type="molecule type" value="Genomic_DNA"/>
</dbReference>
<comment type="caution">
    <text evidence="2">The sequence shown here is derived from an EMBL/GenBank/DDBJ whole genome shotgun (WGS) entry which is preliminary data.</text>
</comment>
<keyword evidence="1" id="KW-1133">Transmembrane helix</keyword>
<dbReference type="AlphaFoldDB" id="A0A6V7GUW8"/>
<name>A0A6V7GUW8_9HYME</name>
<evidence type="ECO:0000313" key="3">
    <source>
        <dbReference type="Proteomes" id="UP000752696"/>
    </source>
</evidence>
<keyword evidence="1" id="KW-0472">Membrane</keyword>
<protein>
    <submittedName>
        <fullName evidence="2">Uncharacterized protein</fullName>
    </submittedName>
</protein>
<feature type="non-terminal residue" evidence="2">
    <location>
        <position position="1"/>
    </location>
</feature>
<gene>
    <name evidence="2" type="ORF">MHI_LOCUS108446</name>
</gene>
<dbReference type="Proteomes" id="UP000752696">
    <property type="component" value="Unassembled WGS sequence"/>
</dbReference>
<organism evidence="2 3">
    <name type="scientific">Heterotrigona itama</name>
    <dbReference type="NCBI Taxonomy" id="395501"/>
    <lineage>
        <taxon>Eukaryota</taxon>
        <taxon>Metazoa</taxon>
        <taxon>Ecdysozoa</taxon>
        <taxon>Arthropoda</taxon>
        <taxon>Hexapoda</taxon>
        <taxon>Insecta</taxon>
        <taxon>Pterygota</taxon>
        <taxon>Neoptera</taxon>
        <taxon>Endopterygota</taxon>
        <taxon>Hymenoptera</taxon>
        <taxon>Apocrita</taxon>
        <taxon>Aculeata</taxon>
        <taxon>Apoidea</taxon>
        <taxon>Anthophila</taxon>
        <taxon>Apidae</taxon>
        <taxon>Heterotrigona</taxon>
    </lineage>
</organism>
<proteinExistence type="predicted"/>
<evidence type="ECO:0000313" key="2">
    <source>
        <dbReference type="EMBL" id="CAD1469079.1"/>
    </source>
</evidence>
<accession>A0A6V7GUW8</accession>
<feature type="transmembrane region" description="Helical" evidence="1">
    <location>
        <begin position="63"/>
        <end position="86"/>
    </location>
</feature>
<sequence length="87" mass="10295">FSLKKILACSTSFNNFLLVHIFIINTKQFVIFVLIYSVVIYHLTNILRKFGSRKMFVVLSRGFVKFIFTAWILIYSMLPIILRFVLK</sequence>